<reference evidence="1 2" key="1">
    <citation type="submission" date="2016-10" db="EMBL/GenBank/DDBJ databases">
        <authorList>
            <person name="de Groot N.N."/>
        </authorList>
    </citation>
    <scope>NUCLEOTIDE SEQUENCE [LARGE SCALE GENOMIC DNA]</scope>
    <source>
        <strain evidence="1 2">SP2</strain>
    </source>
</reference>
<dbReference type="EMBL" id="FORO01000010">
    <property type="protein sequence ID" value="SFI96459.1"/>
    <property type="molecule type" value="Genomic_DNA"/>
</dbReference>
<organism evidence="1 2">
    <name type="scientific">Natronobacterium gregoryi</name>
    <dbReference type="NCBI Taxonomy" id="44930"/>
    <lineage>
        <taxon>Archaea</taxon>
        <taxon>Methanobacteriati</taxon>
        <taxon>Methanobacteriota</taxon>
        <taxon>Stenosarchaea group</taxon>
        <taxon>Halobacteria</taxon>
        <taxon>Halobacteriales</taxon>
        <taxon>Natrialbaceae</taxon>
        <taxon>Natronobacterium</taxon>
    </lineage>
</organism>
<dbReference type="RefSeq" id="WP_005576737.1">
    <property type="nucleotide sequence ID" value="NZ_FORO01000010.1"/>
</dbReference>
<accession>A0A1I3MHI1</accession>
<sequence>MIQTQSTARILGRQNSHRNELLDRLVSHIKSFSAAGARVDCIRLEPWVFRTIYGGLPADGDPVLFGIDVVRDSDVIAYDFEVTPAHE</sequence>
<dbReference type="AlphaFoldDB" id="A0A1I3MHI1"/>
<gene>
    <name evidence="1" type="ORF">SAMN05443661_110156</name>
</gene>
<evidence type="ECO:0000313" key="1">
    <source>
        <dbReference type="EMBL" id="SFI96459.1"/>
    </source>
</evidence>
<dbReference type="Proteomes" id="UP000182829">
    <property type="component" value="Unassembled WGS sequence"/>
</dbReference>
<protein>
    <submittedName>
        <fullName evidence="1">Uncharacterized protein</fullName>
    </submittedName>
</protein>
<dbReference type="GeneID" id="14209458"/>
<evidence type="ECO:0000313" key="2">
    <source>
        <dbReference type="Proteomes" id="UP000182829"/>
    </source>
</evidence>
<name>A0A1I3MHI1_9EURY</name>
<proteinExistence type="predicted"/>